<dbReference type="Proteomes" id="UP000194000">
    <property type="component" value="Unassembled WGS sequence"/>
</dbReference>
<dbReference type="RefSeq" id="WP_085199903.1">
    <property type="nucleotide sequence ID" value="NZ_JACKVI010000012.1"/>
</dbReference>
<organism evidence="2 3">
    <name type="scientific">Mycobacterium fragae</name>
    <dbReference type="NCBI Taxonomy" id="1260918"/>
    <lineage>
        <taxon>Bacteria</taxon>
        <taxon>Bacillati</taxon>
        <taxon>Actinomycetota</taxon>
        <taxon>Actinomycetes</taxon>
        <taxon>Mycobacteriales</taxon>
        <taxon>Mycobacteriaceae</taxon>
        <taxon>Mycobacterium</taxon>
    </lineage>
</organism>
<dbReference type="Pfam" id="PF12680">
    <property type="entry name" value="SnoaL_2"/>
    <property type="match status" value="1"/>
</dbReference>
<dbReference type="SUPFAM" id="SSF54427">
    <property type="entry name" value="NTF2-like"/>
    <property type="match status" value="1"/>
</dbReference>
<dbReference type="InterPro" id="IPR032710">
    <property type="entry name" value="NTF2-like_dom_sf"/>
</dbReference>
<protein>
    <submittedName>
        <fullName evidence="2">DUF4440 domain-containing protein</fullName>
    </submittedName>
</protein>
<dbReference type="STRING" id="1260918.AWC06_02630"/>
<comment type="caution">
    <text evidence="2">The sequence shown here is derived from an EMBL/GenBank/DDBJ whole genome shotgun (WGS) entry which is preliminary data.</text>
</comment>
<dbReference type="PANTHER" id="PTHR41252:SF1">
    <property type="entry name" value="BLR2505 PROTEIN"/>
    <property type="match status" value="1"/>
</dbReference>
<evidence type="ECO:0000259" key="1">
    <source>
        <dbReference type="Pfam" id="PF12680"/>
    </source>
</evidence>
<dbReference type="InterPro" id="IPR037401">
    <property type="entry name" value="SnoaL-like"/>
</dbReference>
<gene>
    <name evidence="2" type="ORF">AWC06_02630</name>
</gene>
<evidence type="ECO:0000313" key="2">
    <source>
        <dbReference type="EMBL" id="ORV57091.1"/>
    </source>
</evidence>
<evidence type="ECO:0000313" key="3">
    <source>
        <dbReference type="Proteomes" id="UP000194000"/>
    </source>
</evidence>
<dbReference type="OrthoDB" id="5176305at2"/>
<dbReference type="PANTHER" id="PTHR41252">
    <property type="entry name" value="BLR2505 PROTEIN"/>
    <property type="match status" value="1"/>
</dbReference>
<reference evidence="2 3" key="1">
    <citation type="submission" date="2016-01" db="EMBL/GenBank/DDBJ databases">
        <title>The new phylogeny of the genus Mycobacterium.</title>
        <authorList>
            <person name="Tarcisio F."/>
            <person name="Conor M."/>
            <person name="Antonella G."/>
            <person name="Elisabetta G."/>
            <person name="Giulia F.S."/>
            <person name="Sara T."/>
            <person name="Anna F."/>
            <person name="Clotilde B."/>
            <person name="Roberto B."/>
            <person name="Veronica D.S."/>
            <person name="Fabio R."/>
            <person name="Monica P."/>
            <person name="Olivier J."/>
            <person name="Enrico T."/>
            <person name="Nicola S."/>
        </authorList>
    </citation>
    <scope>NUCLEOTIDE SEQUENCE [LARGE SCALE GENOMIC DNA]</scope>
    <source>
        <strain evidence="2 3">DSM 45731</strain>
    </source>
</reference>
<sequence>MSNQNIEATKKGYAAFNAGDLETALSVFDDAVEWSIPGESAIGGTYRGKAEMTGLLAQLAEKTTSVQTKRFLADGDVVVVLTEVTAGGETSQEADVFTFRNGKVIQAQSFGDTAMQERIFGKKAVAAG</sequence>
<keyword evidence="3" id="KW-1185">Reference proteome</keyword>
<dbReference type="Gene3D" id="3.10.450.50">
    <property type="match status" value="1"/>
</dbReference>
<dbReference type="AlphaFoldDB" id="A0A1X1UJX3"/>
<accession>A0A1X1UJX3</accession>
<proteinExistence type="predicted"/>
<feature type="domain" description="SnoaL-like" evidence="1">
    <location>
        <begin position="13"/>
        <end position="105"/>
    </location>
</feature>
<dbReference type="EMBL" id="LQOW01000031">
    <property type="protein sequence ID" value="ORV57091.1"/>
    <property type="molecule type" value="Genomic_DNA"/>
</dbReference>
<name>A0A1X1UJX3_9MYCO</name>